<keyword evidence="1" id="KW-0805">Transcription regulation</keyword>
<keyword evidence="6" id="KW-1185">Reference proteome</keyword>
<proteinExistence type="predicted"/>
<evidence type="ECO:0000259" key="4">
    <source>
        <dbReference type="PROSITE" id="PS50949"/>
    </source>
</evidence>
<organism evidence="5 6">
    <name type="scientific">Microbacterium gallinarum</name>
    <dbReference type="NCBI Taxonomy" id="2762209"/>
    <lineage>
        <taxon>Bacteria</taxon>
        <taxon>Bacillati</taxon>
        <taxon>Actinomycetota</taxon>
        <taxon>Actinomycetes</taxon>
        <taxon>Micrococcales</taxon>
        <taxon>Microbacteriaceae</taxon>
        <taxon>Microbacterium</taxon>
    </lineage>
</organism>
<accession>A0ABR8X0S0</accession>
<dbReference type="InterPro" id="IPR000524">
    <property type="entry name" value="Tscrpt_reg_HTH_GntR"/>
</dbReference>
<dbReference type="Pfam" id="PF07729">
    <property type="entry name" value="FCD"/>
    <property type="match status" value="1"/>
</dbReference>
<dbReference type="PANTHER" id="PTHR43537">
    <property type="entry name" value="TRANSCRIPTIONAL REGULATOR, GNTR FAMILY"/>
    <property type="match status" value="1"/>
</dbReference>
<dbReference type="SUPFAM" id="SSF48008">
    <property type="entry name" value="GntR ligand-binding domain-like"/>
    <property type="match status" value="1"/>
</dbReference>
<dbReference type="Pfam" id="PF00392">
    <property type="entry name" value="GntR"/>
    <property type="match status" value="1"/>
</dbReference>
<dbReference type="EMBL" id="JACSPM010000001">
    <property type="protein sequence ID" value="MBD8022922.1"/>
    <property type="molecule type" value="Genomic_DNA"/>
</dbReference>
<evidence type="ECO:0000313" key="5">
    <source>
        <dbReference type="EMBL" id="MBD8022922.1"/>
    </source>
</evidence>
<protein>
    <submittedName>
        <fullName evidence="5">GntR family transcriptional regulator</fullName>
    </submittedName>
</protein>
<keyword evidence="2" id="KW-0238">DNA-binding</keyword>
<dbReference type="InterPro" id="IPR011711">
    <property type="entry name" value="GntR_C"/>
</dbReference>
<dbReference type="SUPFAM" id="SSF46785">
    <property type="entry name" value="Winged helix' DNA-binding domain"/>
    <property type="match status" value="1"/>
</dbReference>
<evidence type="ECO:0000256" key="2">
    <source>
        <dbReference type="ARBA" id="ARBA00023125"/>
    </source>
</evidence>
<dbReference type="Gene3D" id="1.10.10.10">
    <property type="entry name" value="Winged helix-like DNA-binding domain superfamily/Winged helix DNA-binding domain"/>
    <property type="match status" value="1"/>
</dbReference>
<keyword evidence="3" id="KW-0804">Transcription</keyword>
<dbReference type="InterPro" id="IPR008920">
    <property type="entry name" value="TF_FadR/GntR_C"/>
</dbReference>
<dbReference type="InterPro" id="IPR036390">
    <property type="entry name" value="WH_DNA-bd_sf"/>
</dbReference>
<reference evidence="5 6" key="1">
    <citation type="submission" date="2020-08" db="EMBL/GenBank/DDBJ databases">
        <title>A Genomic Blueprint of the Chicken Gut Microbiome.</title>
        <authorList>
            <person name="Gilroy R."/>
            <person name="Ravi A."/>
            <person name="Getino M."/>
            <person name="Pursley I."/>
            <person name="Horton D.L."/>
            <person name="Alikhan N.-F."/>
            <person name="Baker D."/>
            <person name="Gharbi K."/>
            <person name="Hall N."/>
            <person name="Watson M."/>
            <person name="Adriaenssens E.M."/>
            <person name="Foster-Nyarko E."/>
            <person name="Jarju S."/>
            <person name="Secka A."/>
            <person name="Antonio M."/>
            <person name="Oren A."/>
            <person name="Chaudhuri R."/>
            <person name="La Ragione R.M."/>
            <person name="Hildebrand F."/>
            <person name="Pallen M.J."/>
        </authorList>
    </citation>
    <scope>NUCLEOTIDE SEQUENCE [LARGE SCALE GENOMIC DNA]</scope>
    <source>
        <strain evidence="5 6">Sa1CUA4</strain>
    </source>
</reference>
<evidence type="ECO:0000256" key="3">
    <source>
        <dbReference type="ARBA" id="ARBA00023163"/>
    </source>
</evidence>
<dbReference type="SMART" id="SM00895">
    <property type="entry name" value="FCD"/>
    <property type="match status" value="1"/>
</dbReference>
<dbReference type="PANTHER" id="PTHR43537:SF45">
    <property type="entry name" value="GNTR FAMILY REGULATORY PROTEIN"/>
    <property type="match status" value="1"/>
</dbReference>
<comment type="caution">
    <text evidence="5">The sequence shown here is derived from an EMBL/GenBank/DDBJ whole genome shotgun (WGS) entry which is preliminary data.</text>
</comment>
<evidence type="ECO:0000313" key="6">
    <source>
        <dbReference type="Proteomes" id="UP000602532"/>
    </source>
</evidence>
<dbReference type="Proteomes" id="UP000602532">
    <property type="component" value="Unassembled WGS sequence"/>
</dbReference>
<name>A0ABR8X0S0_9MICO</name>
<dbReference type="SMART" id="SM00345">
    <property type="entry name" value="HTH_GNTR"/>
    <property type="match status" value="1"/>
</dbReference>
<feature type="domain" description="HTH gntR-type" evidence="4">
    <location>
        <begin position="9"/>
        <end position="76"/>
    </location>
</feature>
<evidence type="ECO:0000256" key="1">
    <source>
        <dbReference type="ARBA" id="ARBA00023015"/>
    </source>
</evidence>
<dbReference type="CDD" id="cd07377">
    <property type="entry name" value="WHTH_GntR"/>
    <property type="match status" value="1"/>
</dbReference>
<gene>
    <name evidence="5" type="ORF">H9622_04860</name>
</gene>
<dbReference type="InterPro" id="IPR036388">
    <property type="entry name" value="WH-like_DNA-bd_sf"/>
</dbReference>
<dbReference type="Gene3D" id="1.20.120.530">
    <property type="entry name" value="GntR ligand-binding domain-like"/>
    <property type="match status" value="1"/>
</dbReference>
<dbReference type="PROSITE" id="PS50949">
    <property type="entry name" value="HTH_GNTR"/>
    <property type="match status" value="1"/>
</dbReference>
<sequence>MTRSVQRAASLGQQIADIIRQRIVRGELQPGDRLTEESLADEFQVSRGPVRDAITQLSFEKLVEVHKPRGIYIVGLTDDDVEQLYSLRAALEQLALQRAMRVSDDARWRPSREAVTRMLEAADRGDHADFLAADLDFHAQIYALADHPRLEGAWSQYLPTFTSLLDVTINHDEDLHESAADHDRLYAVMRSGDVAAASSVLAQHLAGAEERMTMELAARREA</sequence>
<dbReference type="RefSeq" id="WP_191764769.1">
    <property type="nucleotide sequence ID" value="NZ_JACSPM010000001.1"/>
</dbReference>